<dbReference type="EMBL" id="MGKO01000011">
    <property type="protein sequence ID" value="OGN27415.1"/>
    <property type="molecule type" value="Genomic_DNA"/>
</dbReference>
<dbReference type="AlphaFoldDB" id="A0A1F8GPS0"/>
<dbReference type="Proteomes" id="UP000178444">
    <property type="component" value="Unassembled WGS sequence"/>
</dbReference>
<evidence type="ECO:0000313" key="2">
    <source>
        <dbReference type="Proteomes" id="UP000178444"/>
    </source>
</evidence>
<evidence type="ECO:0000313" key="1">
    <source>
        <dbReference type="EMBL" id="OGN27415.1"/>
    </source>
</evidence>
<sequence>MKFLKFFDRKLNNSPEDEIVKELANPELDSLANKFFELNYHLSGMIYDGQRETPEYEAQNKELDVIKKREHEIALYAIKKGLKLKEKGVAWNHSWHWFIKPEYIREILPNLTKPEHVALIDEVTDRLSAEIRGLEIVKQRQIELLESLHPEAKTYMAVLDILFPDASSGSKIKIEEIRTLYSQALNKPS</sequence>
<accession>A0A1F8GPS0</accession>
<protein>
    <submittedName>
        <fullName evidence="1">Uncharacterized protein</fullName>
    </submittedName>
</protein>
<reference evidence="1 2" key="1">
    <citation type="journal article" date="2016" name="Nat. Commun.">
        <title>Thousands of microbial genomes shed light on interconnected biogeochemical processes in an aquifer system.</title>
        <authorList>
            <person name="Anantharaman K."/>
            <person name="Brown C.T."/>
            <person name="Hug L.A."/>
            <person name="Sharon I."/>
            <person name="Castelle C.J."/>
            <person name="Probst A.J."/>
            <person name="Thomas B.C."/>
            <person name="Singh A."/>
            <person name="Wilkins M.J."/>
            <person name="Karaoz U."/>
            <person name="Brodie E.L."/>
            <person name="Williams K.H."/>
            <person name="Hubbard S.S."/>
            <person name="Banfield J.F."/>
        </authorList>
    </citation>
    <scope>NUCLEOTIDE SEQUENCE [LARGE SCALE GENOMIC DNA]</scope>
</reference>
<organism evidence="1 2">
    <name type="scientific">Candidatus Yanofskybacteria bacterium RIFCSPLOWO2_01_FULL_49_17</name>
    <dbReference type="NCBI Taxonomy" id="1802700"/>
    <lineage>
        <taxon>Bacteria</taxon>
        <taxon>Candidatus Yanofskyibacteriota</taxon>
    </lineage>
</organism>
<proteinExistence type="predicted"/>
<name>A0A1F8GPS0_9BACT</name>
<comment type="caution">
    <text evidence="1">The sequence shown here is derived from an EMBL/GenBank/DDBJ whole genome shotgun (WGS) entry which is preliminary data.</text>
</comment>
<gene>
    <name evidence="1" type="ORF">A2941_01080</name>
</gene>